<dbReference type="PANTHER" id="PTHR33841">
    <property type="entry name" value="DNA METHYLTRANSFERASE YEEA-RELATED"/>
    <property type="match status" value="1"/>
</dbReference>
<evidence type="ECO:0000256" key="1">
    <source>
        <dbReference type="ARBA" id="ARBA00011900"/>
    </source>
</evidence>
<dbReference type="GO" id="GO:0032259">
    <property type="term" value="P:methylation"/>
    <property type="evidence" value="ECO:0007669"/>
    <property type="project" value="UniProtKB-KW"/>
</dbReference>
<keyword evidence="6" id="KW-1185">Reference proteome</keyword>
<dbReference type="Proteomes" id="UP000619079">
    <property type="component" value="Unassembled WGS sequence"/>
</dbReference>
<dbReference type="Gene3D" id="3.40.50.150">
    <property type="entry name" value="Vaccinia Virus protein VP39"/>
    <property type="match status" value="1"/>
</dbReference>
<reference evidence="5" key="1">
    <citation type="submission" date="2020-12" db="EMBL/GenBank/DDBJ databases">
        <title>Sedimentitalea sp. nov., isolated from sand in Incheon.</title>
        <authorList>
            <person name="Kim W."/>
        </authorList>
    </citation>
    <scope>NUCLEOTIDE SEQUENCE</scope>
    <source>
        <strain evidence="5">CAU 1593</strain>
    </source>
</reference>
<dbReference type="SUPFAM" id="SSF53335">
    <property type="entry name" value="S-adenosyl-L-methionine-dependent methyltransferases"/>
    <property type="match status" value="1"/>
</dbReference>
<accession>A0A8J7IKL8</accession>
<evidence type="ECO:0000256" key="2">
    <source>
        <dbReference type="ARBA" id="ARBA00022603"/>
    </source>
</evidence>
<evidence type="ECO:0000313" key="5">
    <source>
        <dbReference type="EMBL" id="MBJ6371793.1"/>
    </source>
</evidence>
<name>A0A8J7IKL8_9RHOB</name>
<dbReference type="AlphaFoldDB" id="A0A8J7IKL8"/>
<dbReference type="InterPro" id="IPR050953">
    <property type="entry name" value="N4_N6_ade-DNA_methylase"/>
</dbReference>
<sequence length="493" mass="55157">MMNIAVSRPKESEQAADFLLSGQALSDAAKYLLDRVLPQAEKDERDLAYYTPCKSEHARKQSGSYYTPVDVAQFFWNQYFDVGGISRPEQAIAFVRQNRLIEPSCGSGVLVYALLAKLLDLGVPVEVMRDLDLHMVDFNSSALDYAKSQFDLINAALGADYFTPSFEHTDFLNYAGVKSARPVIVFGNPPFVSNPKGAAWKNTYADFLDRCLEVASPLAAIHFILPLSIAFSRDYSILREKMRAGRYTVFASHFDNIPDTLFKSGKPQSSNTNKANSQRCTILSAFSSAEHCLYSSPLYRWSAADRATLLAGPARFHDVTRYQLSDQFIRPASEAMALYLQGQGFSHRLGDLLDNKGNQTLFVGSVARNYISVRGEAGSGVQEFSFRNREDFYRCLGIITSDVFLQYWRSVGDGFHVTRSNILDFPVSPSLSALLDAALPKIKSMWSRRRHFVKTKLNSGTVVHSYDFSAVSPNFGETLPQATKKEQTRNEEQ</sequence>
<protein>
    <recommendedName>
        <fullName evidence="1">site-specific DNA-methyltransferase (adenine-specific)</fullName>
        <ecNumber evidence="1">2.1.1.72</ecNumber>
    </recommendedName>
</protein>
<dbReference type="PRINTS" id="PR00507">
    <property type="entry name" value="N12N6MTFRASE"/>
</dbReference>
<evidence type="ECO:0000313" key="6">
    <source>
        <dbReference type="Proteomes" id="UP000619079"/>
    </source>
</evidence>
<dbReference type="GO" id="GO:0009007">
    <property type="term" value="F:site-specific DNA-methyltransferase (adenine-specific) activity"/>
    <property type="evidence" value="ECO:0007669"/>
    <property type="project" value="UniProtKB-EC"/>
</dbReference>
<keyword evidence="2" id="KW-0489">Methyltransferase</keyword>
<dbReference type="InterPro" id="IPR029063">
    <property type="entry name" value="SAM-dependent_MTases_sf"/>
</dbReference>
<keyword evidence="3" id="KW-0808">Transferase</keyword>
<evidence type="ECO:0000256" key="4">
    <source>
        <dbReference type="ARBA" id="ARBA00047942"/>
    </source>
</evidence>
<proteinExistence type="predicted"/>
<dbReference type="EC" id="2.1.1.72" evidence="1"/>
<comment type="caution">
    <text evidence="5">The sequence shown here is derived from an EMBL/GenBank/DDBJ whole genome shotgun (WGS) entry which is preliminary data.</text>
</comment>
<dbReference type="EMBL" id="JAELVR010000006">
    <property type="protein sequence ID" value="MBJ6371793.1"/>
    <property type="molecule type" value="Genomic_DNA"/>
</dbReference>
<comment type="catalytic activity">
    <reaction evidence="4">
        <text>a 2'-deoxyadenosine in DNA + S-adenosyl-L-methionine = an N(6)-methyl-2'-deoxyadenosine in DNA + S-adenosyl-L-homocysteine + H(+)</text>
        <dbReference type="Rhea" id="RHEA:15197"/>
        <dbReference type="Rhea" id="RHEA-COMP:12418"/>
        <dbReference type="Rhea" id="RHEA-COMP:12419"/>
        <dbReference type="ChEBI" id="CHEBI:15378"/>
        <dbReference type="ChEBI" id="CHEBI:57856"/>
        <dbReference type="ChEBI" id="CHEBI:59789"/>
        <dbReference type="ChEBI" id="CHEBI:90615"/>
        <dbReference type="ChEBI" id="CHEBI:90616"/>
        <dbReference type="EC" id="2.1.1.72"/>
    </reaction>
</comment>
<evidence type="ECO:0000256" key="3">
    <source>
        <dbReference type="ARBA" id="ARBA00022679"/>
    </source>
</evidence>
<dbReference type="PANTHER" id="PTHR33841:SF1">
    <property type="entry name" value="DNA METHYLTRANSFERASE A"/>
    <property type="match status" value="1"/>
</dbReference>
<gene>
    <name evidence="5" type="ORF">JF290_09660</name>
</gene>
<organism evidence="5 6">
    <name type="scientific">Sedimentitalea arenosa</name>
    <dbReference type="NCBI Taxonomy" id="2798803"/>
    <lineage>
        <taxon>Bacteria</taxon>
        <taxon>Pseudomonadati</taxon>
        <taxon>Pseudomonadota</taxon>
        <taxon>Alphaproteobacteria</taxon>
        <taxon>Rhodobacterales</taxon>
        <taxon>Paracoccaceae</taxon>
        <taxon>Sedimentitalea</taxon>
    </lineage>
</organism>